<comment type="caution">
    <text evidence="3">The sequence shown here is derived from an EMBL/GenBank/DDBJ whole genome shotgun (WGS) entry which is preliminary data.</text>
</comment>
<accession>A0A1U7IFQ2</accession>
<dbReference type="PANTHER" id="PTHR47307">
    <property type="entry name" value="GLUTATHIONE-REGULATED POTASSIUM-EFFLUX SYSTEM ANCILLARY PROTEIN KEFG"/>
    <property type="match status" value="1"/>
</dbReference>
<dbReference type="InterPro" id="IPR029039">
    <property type="entry name" value="Flavoprotein-like_sf"/>
</dbReference>
<dbReference type="SUPFAM" id="SSF52218">
    <property type="entry name" value="Flavoproteins"/>
    <property type="match status" value="1"/>
</dbReference>
<dbReference type="InterPro" id="IPR046980">
    <property type="entry name" value="KefG/KefF"/>
</dbReference>
<proteinExistence type="predicted"/>
<evidence type="ECO:0000313" key="4">
    <source>
        <dbReference type="Proteomes" id="UP000185860"/>
    </source>
</evidence>
<gene>
    <name evidence="3" type="ORF">NIES2119_19195</name>
</gene>
<dbReference type="PANTHER" id="PTHR47307:SF1">
    <property type="entry name" value="GLUTATHIONE-REGULATED POTASSIUM-EFFLUX SYSTEM ANCILLARY PROTEIN KEFG"/>
    <property type="match status" value="1"/>
</dbReference>
<dbReference type="Proteomes" id="UP000185860">
    <property type="component" value="Unassembled WGS sequence"/>
</dbReference>
<evidence type="ECO:0000259" key="2">
    <source>
        <dbReference type="Pfam" id="PF02525"/>
    </source>
</evidence>
<organism evidence="3 4">
    <name type="scientific">[Phormidium ambiguum] IAM M-71</name>
    <dbReference type="NCBI Taxonomy" id="454136"/>
    <lineage>
        <taxon>Bacteria</taxon>
        <taxon>Bacillati</taxon>
        <taxon>Cyanobacteriota</taxon>
        <taxon>Cyanophyceae</taxon>
        <taxon>Oscillatoriophycideae</taxon>
        <taxon>Aerosakkonematales</taxon>
        <taxon>Aerosakkonemataceae</taxon>
        <taxon>Floridanema</taxon>
    </lineage>
</organism>
<dbReference type="OrthoDB" id="9798454at2"/>
<dbReference type="GO" id="GO:0010181">
    <property type="term" value="F:FMN binding"/>
    <property type="evidence" value="ECO:0007669"/>
    <property type="project" value="TreeGrafter"/>
</dbReference>
<feature type="domain" description="Flavodoxin-like fold" evidence="2">
    <location>
        <begin position="6"/>
        <end position="173"/>
    </location>
</feature>
<dbReference type="STRING" id="454136.NIES2119_19195"/>
<dbReference type="GO" id="GO:0009055">
    <property type="term" value="F:electron transfer activity"/>
    <property type="evidence" value="ECO:0007669"/>
    <property type="project" value="TreeGrafter"/>
</dbReference>
<dbReference type="RefSeq" id="WP_073595114.1">
    <property type="nucleotide sequence ID" value="NZ_MRCE01000019.1"/>
</dbReference>
<reference evidence="3 4" key="1">
    <citation type="submission" date="2016-11" db="EMBL/GenBank/DDBJ databases">
        <title>Draft Genome Sequences of Nine Cyanobacterial Strains from Diverse Habitats.</title>
        <authorList>
            <person name="Zhu T."/>
            <person name="Hou S."/>
            <person name="Lu X."/>
            <person name="Hess W.R."/>
        </authorList>
    </citation>
    <scope>NUCLEOTIDE SEQUENCE [LARGE SCALE GENOMIC DNA]</scope>
    <source>
        <strain evidence="3 4">IAM M-71</strain>
    </source>
</reference>
<name>A0A1U7IFQ2_9CYAN</name>
<dbReference type="GO" id="GO:0003955">
    <property type="term" value="F:NAD(P)H dehydrogenase (quinone) activity"/>
    <property type="evidence" value="ECO:0007669"/>
    <property type="project" value="TreeGrafter"/>
</dbReference>
<sequence length="212" mass="24815">MGKLNRILILFAHPALEKSRINRQLIKAIRGMDSITIHDLYEQYPSFHIDVKSEQELLLAHDIIIFQHPFYWYSSPAILKEWQDLVLEHDFAYGHNGTALQGKKFLSAITTGGSEEAYCRKGHNYFTIRELLAPFEQTARLCGMEYLPPFVIYGTHQLQEVHQIARYIEDYRTALAMFRDNTIDWAQLLQHKQLNHYLEQAIEKLESPLNVQ</sequence>
<dbReference type="Pfam" id="PF02525">
    <property type="entry name" value="Flavodoxin_2"/>
    <property type="match status" value="1"/>
</dbReference>
<dbReference type="Gene3D" id="3.40.50.360">
    <property type="match status" value="1"/>
</dbReference>
<evidence type="ECO:0000256" key="1">
    <source>
        <dbReference type="ARBA" id="ARBA00023002"/>
    </source>
</evidence>
<evidence type="ECO:0000313" key="3">
    <source>
        <dbReference type="EMBL" id="OKH35866.1"/>
    </source>
</evidence>
<dbReference type="InterPro" id="IPR003680">
    <property type="entry name" value="Flavodoxin_fold"/>
</dbReference>
<dbReference type="EMBL" id="MRCE01000019">
    <property type="protein sequence ID" value="OKH35866.1"/>
    <property type="molecule type" value="Genomic_DNA"/>
</dbReference>
<dbReference type="AlphaFoldDB" id="A0A1U7IFQ2"/>
<keyword evidence="1" id="KW-0560">Oxidoreductase</keyword>
<protein>
    <submittedName>
        <fullName evidence="3">NAD(P)H oxidoreductase</fullName>
    </submittedName>
</protein>